<keyword evidence="1" id="KW-0862">Zinc</keyword>
<comment type="caution">
    <text evidence="4">The sequence shown here is derived from an EMBL/GenBank/DDBJ whole genome shotgun (WGS) entry which is preliminary data.</text>
</comment>
<feature type="region of interest" description="Disordered" evidence="2">
    <location>
        <begin position="419"/>
        <end position="439"/>
    </location>
</feature>
<dbReference type="AlphaFoldDB" id="A0A9P1CUD8"/>
<evidence type="ECO:0000313" key="4">
    <source>
        <dbReference type="EMBL" id="CAI3997591.1"/>
    </source>
</evidence>
<dbReference type="PROSITE" id="PS50103">
    <property type="entry name" value="ZF_C3H1"/>
    <property type="match status" value="2"/>
</dbReference>
<dbReference type="Proteomes" id="UP001152797">
    <property type="component" value="Unassembled WGS sequence"/>
</dbReference>
<feature type="zinc finger region" description="C3H1-type" evidence="1">
    <location>
        <begin position="447"/>
        <end position="475"/>
    </location>
</feature>
<gene>
    <name evidence="4" type="ORF">C1SCF055_LOCUS23961</name>
</gene>
<proteinExistence type="predicted"/>
<evidence type="ECO:0000313" key="6">
    <source>
        <dbReference type="EMBL" id="CAL4784903.1"/>
    </source>
</evidence>
<evidence type="ECO:0000256" key="2">
    <source>
        <dbReference type="SAM" id="MobiDB-lite"/>
    </source>
</evidence>
<evidence type="ECO:0000259" key="3">
    <source>
        <dbReference type="PROSITE" id="PS50103"/>
    </source>
</evidence>
<protein>
    <submittedName>
        <fullName evidence="6">Metal tolerance protein C1</fullName>
    </submittedName>
</protein>
<organism evidence="4">
    <name type="scientific">Cladocopium goreaui</name>
    <dbReference type="NCBI Taxonomy" id="2562237"/>
    <lineage>
        <taxon>Eukaryota</taxon>
        <taxon>Sar</taxon>
        <taxon>Alveolata</taxon>
        <taxon>Dinophyceae</taxon>
        <taxon>Suessiales</taxon>
        <taxon>Symbiodiniaceae</taxon>
        <taxon>Cladocopium</taxon>
    </lineage>
</organism>
<reference evidence="5" key="2">
    <citation type="submission" date="2024-04" db="EMBL/GenBank/DDBJ databases">
        <authorList>
            <person name="Chen Y."/>
            <person name="Shah S."/>
            <person name="Dougan E. K."/>
            <person name="Thang M."/>
            <person name="Chan C."/>
        </authorList>
    </citation>
    <scope>NUCLEOTIDE SEQUENCE [LARGE SCALE GENOMIC DNA]</scope>
</reference>
<reference evidence="4" key="1">
    <citation type="submission" date="2022-10" db="EMBL/GenBank/DDBJ databases">
        <authorList>
            <person name="Chen Y."/>
            <person name="Dougan E. K."/>
            <person name="Chan C."/>
            <person name="Rhodes N."/>
            <person name="Thang M."/>
        </authorList>
    </citation>
    <scope>NUCLEOTIDE SEQUENCE</scope>
</reference>
<feature type="domain" description="C3H1-type" evidence="3">
    <location>
        <begin position="447"/>
        <end position="475"/>
    </location>
</feature>
<evidence type="ECO:0000256" key="1">
    <source>
        <dbReference type="PROSITE-ProRule" id="PRU00723"/>
    </source>
</evidence>
<dbReference type="EMBL" id="CAMXCT030002357">
    <property type="protein sequence ID" value="CAL4784903.1"/>
    <property type="molecule type" value="Genomic_DNA"/>
</dbReference>
<dbReference type="EMBL" id="CAMXCT020002357">
    <property type="protein sequence ID" value="CAL1150966.1"/>
    <property type="molecule type" value="Genomic_DNA"/>
</dbReference>
<dbReference type="GO" id="GO:0008270">
    <property type="term" value="F:zinc ion binding"/>
    <property type="evidence" value="ECO:0007669"/>
    <property type="project" value="UniProtKB-KW"/>
</dbReference>
<feature type="domain" description="C3H1-type" evidence="3">
    <location>
        <begin position="97"/>
        <end position="125"/>
    </location>
</feature>
<keyword evidence="1" id="KW-0479">Metal-binding</keyword>
<keyword evidence="7" id="KW-1185">Reference proteome</keyword>
<keyword evidence="1" id="KW-0863">Zinc-finger</keyword>
<dbReference type="EMBL" id="CAMXCT010002357">
    <property type="protein sequence ID" value="CAI3997591.1"/>
    <property type="molecule type" value="Genomic_DNA"/>
</dbReference>
<evidence type="ECO:0000313" key="5">
    <source>
        <dbReference type="EMBL" id="CAL1150966.1"/>
    </source>
</evidence>
<evidence type="ECO:0000313" key="7">
    <source>
        <dbReference type="Proteomes" id="UP001152797"/>
    </source>
</evidence>
<dbReference type="OrthoDB" id="411372at2759"/>
<dbReference type="InterPro" id="IPR000571">
    <property type="entry name" value="Znf_CCCH"/>
</dbReference>
<feature type="region of interest" description="Disordered" evidence="2">
    <location>
        <begin position="69"/>
        <end position="89"/>
    </location>
</feature>
<sequence>MAFELTYRLTFIDTVEAPAIGALPRSRSLPVLGSAPTADEEVQYQAYVSQLSQQMAEKDLTFLARQPEVAEAENEATKSEEAEPGPPSLGSIGHEWGLCRRPCIYHLSCGTCTKGADCGFCHMPHGERVPKLDKQQRTVLQELGAGELLALVLEPLRAKAAQMGLEENAAELIELLEMERAGQTSVLKNNKKHPKLHCIRKIMGRMSIAGLVGIAGYSQTGTDFRDRLTGAVEKMRGQLQTDKTVAVAEGRCSCEEMAGSFEQANCRRLPKIAVSMSAGHLLICNDGMSEQKCLSANEPWRCIAPVAEVQSNIPGIATLKCPRFGFLSCLKPGDQRPNEAGVVSLFLTQVMAFELTYRLTFIDTVEAPAIGALPRSRSLPVLGSAPTADEEVQYQAYVSQLSQQMAEKDLTFRAEQPEVAEAENDATKSEEAEPGPPSLGSIGHEWGLCRRPCIYHLACGKCTKGADCGFCHMPHGERVPKLDKQQRTVLQELGAGELLALVLEPLRAKVAEMGLEENAAELIELLEMERAGHTSVLKNNKKHPKLHCIRKIMGRMSIAGLVGIAGYSQAGTDFRDRLTGAVEKMRDQLQ</sequence>
<name>A0A9P1CUD8_9DINO</name>
<feature type="zinc finger region" description="C3H1-type" evidence="1">
    <location>
        <begin position="97"/>
        <end position="125"/>
    </location>
</feature>
<accession>A0A9P1CUD8</accession>